<reference evidence="1 2" key="1">
    <citation type="submission" date="2023-07" db="EMBL/GenBank/DDBJ databases">
        <title>Genomic Encyclopedia of Type Strains, Phase IV (KMG-IV): sequencing the most valuable type-strain genomes for metagenomic binning, comparative biology and taxonomic classification.</title>
        <authorList>
            <person name="Goeker M."/>
        </authorList>
    </citation>
    <scope>NUCLEOTIDE SEQUENCE [LARGE SCALE GENOMIC DNA]</scope>
    <source>
        <strain evidence="1 2">DSM 25924</strain>
    </source>
</reference>
<comment type="caution">
    <text evidence="1">The sequence shown here is derived from an EMBL/GenBank/DDBJ whole genome shotgun (WGS) entry which is preliminary data.</text>
</comment>
<dbReference type="RefSeq" id="WP_072874308.1">
    <property type="nucleotide sequence ID" value="NZ_JAURUO010000001.1"/>
</dbReference>
<proteinExistence type="predicted"/>
<protein>
    <submittedName>
        <fullName evidence="1">Uncharacterized protein</fullName>
    </submittedName>
</protein>
<dbReference type="EMBL" id="JAURUO010000001">
    <property type="protein sequence ID" value="MDP9727160.1"/>
    <property type="molecule type" value="Genomic_DNA"/>
</dbReference>
<organism evidence="1 2">
    <name type="scientific">Alicyclobacillus tolerans</name>
    <dbReference type="NCBI Taxonomy" id="90970"/>
    <lineage>
        <taxon>Bacteria</taxon>
        <taxon>Bacillati</taxon>
        <taxon>Bacillota</taxon>
        <taxon>Bacilli</taxon>
        <taxon>Bacillales</taxon>
        <taxon>Alicyclobacillaceae</taxon>
        <taxon>Alicyclobacillus</taxon>
    </lineage>
</organism>
<accession>A0ABT9LSC2</accession>
<name>A0ABT9LSC2_9BACL</name>
<dbReference type="Proteomes" id="UP001229209">
    <property type="component" value="Unassembled WGS sequence"/>
</dbReference>
<evidence type="ECO:0000313" key="1">
    <source>
        <dbReference type="EMBL" id="MDP9727160.1"/>
    </source>
</evidence>
<keyword evidence="2" id="KW-1185">Reference proteome</keyword>
<gene>
    <name evidence="1" type="ORF">J2S04_000082</name>
</gene>
<sequence>MSLEWMAGFARFLADHGYTTTMWENGFHSEDANEVCQTLSQWFQEKTHMDGEFLIIWGALDGVRFSGDAELAYFDGQQAYVMPNPFLEGNGDAFVAALDALAHDRKDLLYPAEIQKRILFNAV</sequence>
<evidence type="ECO:0000313" key="2">
    <source>
        <dbReference type="Proteomes" id="UP001229209"/>
    </source>
</evidence>